<reference evidence="1" key="1">
    <citation type="journal article" date="2015" name="Nature">
        <title>Complex archaea that bridge the gap between prokaryotes and eukaryotes.</title>
        <authorList>
            <person name="Spang A."/>
            <person name="Saw J.H."/>
            <person name="Jorgensen S.L."/>
            <person name="Zaremba-Niedzwiedzka K."/>
            <person name="Martijn J."/>
            <person name="Lind A.E."/>
            <person name="van Eijk R."/>
            <person name="Schleper C."/>
            <person name="Guy L."/>
            <person name="Ettema T.J."/>
        </authorList>
    </citation>
    <scope>NUCLEOTIDE SEQUENCE</scope>
</reference>
<protein>
    <recommendedName>
        <fullName evidence="2">Bacterial Ig-like domain-containing protein</fullName>
    </recommendedName>
</protein>
<feature type="non-terminal residue" evidence="1">
    <location>
        <position position="1"/>
    </location>
</feature>
<name>A0A0F8YSG1_9ZZZZ</name>
<accession>A0A0F8YSG1</accession>
<dbReference type="EMBL" id="LAZR01064674">
    <property type="protein sequence ID" value="KKK57064.1"/>
    <property type="molecule type" value="Genomic_DNA"/>
</dbReference>
<sequence length="129" mass="14024">AGVYDVTVHANGKTFQRQHKQTIAVREAFDVRSRSSKDNPPSHQVTLFARNPAIDGANTAVKAMIILPDGSQRSVEVESIADRRWQLDLEGTPQAGYYSVSFALTGQLTNGEAFSAQSPAIEIEHVVEG</sequence>
<dbReference type="AlphaFoldDB" id="A0A0F8YSG1"/>
<evidence type="ECO:0008006" key="2">
    <source>
        <dbReference type="Google" id="ProtNLM"/>
    </source>
</evidence>
<organism evidence="1">
    <name type="scientific">marine sediment metagenome</name>
    <dbReference type="NCBI Taxonomy" id="412755"/>
    <lineage>
        <taxon>unclassified sequences</taxon>
        <taxon>metagenomes</taxon>
        <taxon>ecological metagenomes</taxon>
    </lineage>
</organism>
<gene>
    <name evidence="1" type="ORF">LCGC14_3058240</name>
</gene>
<proteinExistence type="predicted"/>
<evidence type="ECO:0000313" key="1">
    <source>
        <dbReference type="EMBL" id="KKK57064.1"/>
    </source>
</evidence>
<comment type="caution">
    <text evidence="1">The sequence shown here is derived from an EMBL/GenBank/DDBJ whole genome shotgun (WGS) entry which is preliminary data.</text>
</comment>